<dbReference type="InterPro" id="IPR006343">
    <property type="entry name" value="DnaB/C_C"/>
</dbReference>
<feature type="domain" description="DnaD N-terminal" evidence="4">
    <location>
        <begin position="16"/>
        <end position="110"/>
    </location>
</feature>
<comment type="similarity">
    <text evidence="1">Belongs to the DnaB/DnaD family.</text>
</comment>
<evidence type="ECO:0000259" key="4">
    <source>
        <dbReference type="Pfam" id="PF21984"/>
    </source>
</evidence>
<sequence>MVDVLSKYLQAGQTTVSNLLLHHYHDLGMSTSELMVYLELKSYLDMGQLPNIKQIATHLGTETGQVYELIHELVSHHFLAQRLQKNAAGQEAEVYDFSPLHARLLQYLEQPGHPNVTPEQSAPQDAKERLFKQLESGFGRLLSPMEINLVNDWLTKDHYEPAIIELALRETVLNGKFSFRYMDRILMNWRHRKLTTVAAIEADLRRFAEQKAAPSAAESSAPTPHIPIFKLADQPREPKA</sequence>
<proteinExistence type="inferred from homology"/>
<feature type="compositionally biased region" description="Low complexity" evidence="2">
    <location>
        <begin position="213"/>
        <end position="223"/>
    </location>
</feature>
<reference evidence="5 6" key="1">
    <citation type="journal article" date="2015" name="Genome Announc.">
        <title>Expanding the biotechnology potential of lactobacilli through comparative genomics of 213 strains and associated genera.</title>
        <authorList>
            <person name="Sun Z."/>
            <person name="Harris H.M."/>
            <person name="McCann A."/>
            <person name="Guo C."/>
            <person name="Argimon S."/>
            <person name="Zhang W."/>
            <person name="Yang X."/>
            <person name="Jeffery I.B."/>
            <person name="Cooney J.C."/>
            <person name="Kagawa T.F."/>
            <person name="Liu W."/>
            <person name="Song Y."/>
            <person name="Salvetti E."/>
            <person name="Wrobel A."/>
            <person name="Rasinkangas P."/>
            <person name="Parkhill J."/>
            <person name="Rea M.C."/>
            <person name="O'Sullivan O."/>
            <person name="Ritari J."/>
            <person name="Douillard F.P."/>
            <person name="Paul Ross R."/>
            <person name="Yang R."/>
            <person name="Briner A.E."/>
            <person name="Felis G.E."/>
            <person name="de Vos W.M."/>
            <person name="Barrangou R."/>
            <person name="Klaenhammer T.R."/>
            <person name="Caufield P.W."/>
            <person name="Cui Y."/>
            <person name="Zhang H."/>
            <person name="O'Toole P.W."/>
        </authorList>
    </citation>
    <scope>NUCLEOTIDE SEQUENCE [LARGE SCALE GENOMIC DNA]</scope>
    <source>
        <strain evidence="5 6">DSM 15946</strain>
    </source>
</reference>
<evidence type="ECO:0000256" key="1">
    <source>
        <dbReference type="ARBA" id="ARBA00093462"/>
    </source>
</evidence>
<dbReference type="InterPro" id="IPR036388">
    <property type="entry name" value="WH-like_DNA-bd_sf"/>
</dbReference>
<dbReference type="RefSeq" id="WP_056955636.1">
    <property type="nucleotide sequence ID" value="NZ_AZFK01000088.1"/>
</dbReference>
<gene>
    <name evidence="5" type="ORF">FC43_GL000988</name>
</gene>
<dbReference type="EMBL" id="AZFK01000088">
    <property type="protein sequence ID" value="KRL87673.1"/>
    <property type="molecule type" value="Genomic_DNA"/>
</dbReference>
<accession>A0A0R1U307</accession>
<feature type="region of interest" description="Disordered" evidence="2">
    <location>
        <begin position="213"/>
        <end position="240"/>
    </location>
</feature>
<dbReference type="Proteomes" id="UP000050816">
    <property type="component" value="Unassembled WGS sequence"/>
</dbReference>
<dbReference type="PANTHER" id="PTHR37293:SF6">
    <property type="entry name" value="DNA REPLICATION PROTEIN DNAD"/>
    <property type="match status" value="1"/>
</dbReference>
<dbReference type="Pfam" id="PF07261">
    <property type="entry name" value="DnaB_2"/>
    <property type="match status" value="1"/>
</dbReference>
<dbReference type="NCBIfam" id="TIGR01446">
    <property type="entry name" value="DnaD_dom"/>
    <property type="match status" value="1"/>
</dbReference>
<evidence type="ECO:0000313" key="6">
    <source>
        <dbReference type="Proteomes" id="UP000050816"/>
    </source>
</evidence>
<dbReference type="InterPro" id="IPR053162">
    <property type="entry name" value="DnaD"/>
</dbReference>
<evidence type="ECO:0000313" key="5">
    <source>
        <dbReference type="EMBL" id="KRL87673.1"/>
    </source>
</evidence>
<protein>
    <submittedName>
        <fullName evidence="5">DNA replication protein DnaD</fullName>
    </submittedName>
</protein>
<dbReference type="AlphaFoldDB" id="A0A0R1U307"/>
<dbReference type="InterPro" id="IPR034829">
    <property type="entry name" value="DnaD-like_sf"/>
</dbReference>
<dbReference type="PATRIC" id="fig|1423760.3.peg.1021"/>
<name>A0A0R1U307_9LACO</name>
<dbReference type="SUPFAM" id="SSF158499">
    <property type="entry name" value="DnaD domain-like"/>
    <property type="match status" value="1"/>
</dbReference>
<evidence type="ECO:0000259" key="3">
    <source>
        <dbReference type="Pfam" id="PF07261"/>
    </source>
</evidence>
<organism evidence="5 6">
    <name type="scientific">Limosilactobacillus ingluviei DSM 15946</name>
    <dbReference type="NCBI Taxonomy" id="1423760"/>
    <lineage>
        <taxon>Bacteria</taxon>
        <taxon>Bacillati</taxon>
        <taxon>Bacillota</taxon>
        <taxon>Bacilli</taxon>
        <taxon>Lactobacillales</taxon>
        <taxon>Lactobacillaceae</taxon>
        <taxon>Limosilactobacillus</taxon>
    </lineage>
</organism>
<dbReference type="Gene3D" id="1.10.10.10">
    <property type="entry name" value="Winged helix-like DNA-binding domain superfamily/Winged helix DNA-binding domain"/>
    <property type="match status" value="1"/>
</dbReference>
<dbReference type="Gene3D" id="1.10.10.630">
    <property type="entry name" value="DnaD domain-like"/>
    <property type="match status" value="1"/>
</dbReference>
<comment type="caution">
    <text evidence="5">The sequence shown here is derived from an EMBL/GenBank/DDBJ whole genome shotgun (WGS) entry which is preliminary data.</text>
</comment>
<dbReference type="PANTHER" id="PTHR37293">
    <property type="entry name" value="PHAGE REPLICATION PROTEIN-RELATED"/>
    <property type="match status" value="1"/>
</dbReference>
<feature type="domain" description="DnaB/C C-terminal" evidence="3">
    <location>
        <begin position="131"/>
        <end position="203"/>
    </location>
</feature>
<dbReference type="Pfam" id="PF21984">
    <property type="entry name" value="DnaD_N"/>
    <property type="match status" value="1"/>
</dbReference>
<evidence type="ECO:0000256" key="2">
    <source>
        <dbReference type="SAM" id="MobiDB-lite"/>
    </source>
</evidence>
<dbReference type="InterPro" id="IPR053843">
    <property type="entry name" value="DnaD_N"/>
</dbReference>